<dbReference type="PROSITE" id="PS51832">
    <property type="entry name" value="HD_GYP"/>
    <property type="match status" value="1"/>
</dbReference>
<dbReference type="InterPro" id="IPR011006">
    <property type="entry name" value="CheY-like_superfamily"/>
</dbReference>
<dbReference type="InterPro" id="IPR003607">
    <property type="entry name" value="HD/PDEase_dom"/>
</dbReference>
<gene>
    <name evidence="4" type="ORF">ACFFGH_08675</name>
</gene>
<evidence type="ECO:0000259" key="3">
    <source>
        <dbReference type="PROSITE" id="PS51832"/>
    </source>
</evidence>
<dbReference type="PANTHER" id="PTHR45228:SF1">
    <property type="entry name" value="CYCLIC DI-GMP PHOSPHODIESTERASE TM_0186"/>
    <property type="match status" value="1"/>
</dbReference>
<accession>A0ABV6RLQ4</accession>
<dbReference type="Proteomes" id="UP001589896">
    <property type="component" value="Unassembled WGS sequence"/>
</dbReference>
<dbReference type="SMART" id="SM00448">
    <property type="entry name" value="REC"/>
    <property type="match status" value="1"/>
</dbReference>
<keyword evidence="1" id="KW-0597">Phosphoprotein</keyword>
<dbReference type="CDD" id="cd17551">
    <property type="entry name" value="REC_RpfG-like"/>
    <property type="match status" value="1"/>
</dbReference>
<evidence type="ECO:0000259" key="2">
    <source>
        <dbReference type="PROSITE" id="PS50110"/>
    </source>
</evidence>
<feature type="domain" description="Response regulatory" evidence="2">
    <location>
        <begin position="2"/>
        <end position="120"/>
    </location>
</feature>
<reference evidence="4 5" key="1">
    <citation type="submission" date="2024-09" db="EMBL/GenBank/DDBJ databases">
        <authorList>
            <person name="Sun Q."/>
            <person name="Mori K."/>
        </authorList>
    </citation>
    <scope>NUCLEOTIDE SEQUENCE [LARGE SCALE GENOMIC DNA]</scope>
    <source>
        <strain evidence="4 5">KCTC 23076</strain>
    </source>
</reference>
<dbReference type="SMART" id="SM00471">
    <property type="entry name" value="HDc"/>
    <property type="match status" value="1"/>
</dbReference>
<dbReference type="InterPro" id="IPR001789">
    <property type="entry name" value="Sig_transdc_resp-reg_receiver"/>
</dbReference>
<dbReference type="EMBL" id="JBHLTG010000001">
    <property type="protein sequence ID" value="MFC0677912.1"/>
    <property type="molecule type" value="Genomic_DNA"/>
</dbReference>
<dbReference type="InterPro" id="IPR052020">
    <property type="entry name" value="Cyclic_di-GMP/3'3'-cGAMP_PDE"/>
</dbReference>
<dbReference type="PROSITE" id="PS50110">
    <property type="entry name" value="RESPONSE_REGULATORY"/>
    <property type="match status" value="1"/>
</dbReference>
<evidence type="ECO:0000256" key="1">
    <source>
        <dbReference type="PROSITE-ProRule" id="PRU00169"/>
    </source>
</evidence>
<feature type="modified residue" description="4-aspartylphosphate" evidence="1">
    <location>
        <position position="53"/>
    </location>
</feature>
<dbReference type="SUPFAM" id="SSF52172">
    <property type="entry name" value="CheY-like"/>
    <property type="match status" value="1"/>
</dbReference>
<dbReference type="InterPro" id="IPR037522">
    <property type="entry name" value="HD_GYP_dom"/>
</dbReference>
<dbReference type="Pfam" id="PF00072">
    <property type="entry name" value="Response_reg"/>
    <property type="match status" value="1"/>
</dbReference>
<evidence type="ECO:0000313" key="5">
    <source>
        <dbReference type="Proteomes" id="UP001589896"/>
    </source>
</evidence>
<name>A0ABV6RLQ4_9GAMM</name>
<feature type="domain" description="HD-GYP" evidence="3">
    <location>
        <begin position="147"/>
        <end position="344"/>
    </location>
</feature>
<protein>
    <submittedName>
        <fullName evidence="4">HD domain-containing phosphohydrolase</fullName>
    </submittedName>
</protein>
<dbReference type="RefSeq" id="WP_386667040.1">
    <property type="nucleotide sequence ID" value="NZ_JBHLTG010000001.1"/>
</dbReference>
<dbReference type="Pfam" id="PF13487">
    <property type="entry name" value="HD_5"/>
    <property type="match status" value="1"/>
</dbReference>
<dbReference type="Gene3D" id="3.40.50.2300">
    <property type="match status" value="1"/>
</dbReference>
<keyword evidence="5" id="KW-1185">Reference proteome</keyword>
<dbReference type="CDD" id="cd00077">
    <property type="entry name" value="HDc"/>
    <property type="match status" value="1"/>
</dbReference>
<organism evidence="4 5">
    <name type="scientific">Lysobacter korlensis</name>
    <dbReference type="NCBI Taxonomy" id="553636"/>
    <lineage>
        <taxon>Bacteria</taxon>
        <taxon>Pseudomonadati</taxon>
        <taxon>Pseudomonadota</taxon>
        <taxon>Gammaproteobacteria</taxon>
        <taxon>Lysobacterales</taxon>
        <taxon>Lysobacteraceae</taxon>
        <taxon>Lysobacter</taxon>
    </lineage>
</organism>
<sequence>MNVVIVDDQTSARTMLRHIIEDIGSELSVHDFGEPGSALDWCESNQPDLLLLDYRMPGLDGLEFARRFRRRPLHRDIPIILVTVVGDEPVRQAALDAGVIDFLVKPVRPRELRARCRNLLQLRQQSENVKQRALSLEQRLLASMHEVEERERETLSRLARAVEYRDVGTGLYLERMAAFAGLIAEQLGMFEDEVRLIEMAAPLHDVGKIAIPDAILSKPGALTDDEVGIMRQHPRIGHELLSGSHNRFIQTGALIALRHQERYDGSGYPDGLAGDAIPLEARIVAVADVFDALISPRPYRSAWDVDAALGYLHSQRSQLFDPRCVDALLGCRTRIDEICQRFRVERRRPLSS</sequence>
<evidence type="ECO:0000313" key="4">
    <source>
        <dbReference type="EMBL" id="MFC0677912.1"/>
    </source>
</evidence>
<dbReference type="Gene3D" id="1.10.3210.10">
    <property type="entry name" value="Hypothetical protein af1432"/>
    <property type="match status" value="1"/>
</dbReference>
<comment type="caution">
    <text evidence="4">The sequence shown here is derived from an EMBL/GenBank/DDBJ whole genome shotgun (WGS) entry which is preliminary data.</text>
</comment>
<dbReference type="SUPFAM" id="SSF109604">
    <property type="entry name" value="HD-domain/PDEase-like"/>
    <property type="match status" value="1"/>
</dbReference>
<proteinExistence type="predicted"/>
<dbReference type="PANTHER" id="PTHR45228">
    <property type="entry name" value="CYCLIC DI-GMP PHOSPHODIESTERASE TM_0186-RELATED"/>
    <property type="match status" value="1"/>
</dbReference>